<accession>A0A975IMJ5</accession>
<dbReference type="Proteomes" id="UP000671914">
    <property type="component" value="Chromosome"/>
</dbReference>
<gene>
    <name evidence="5" type="ORF">G127AT_09380</name>
</gene>
<protein>
    <submittedName>
        <fullName evidence="5">LCP family protein</fullName>
    </submittedName>
</protein>
<proteinExistence type="inferred from homology"/>
<dbReference type="InterPro" id="IPR004474">
    <property type="entry name" value="LytR_CpsA_psr"/>
</dbReference>
<evidence type="ECO:0000313" key="6">
    <source>
        <dbReference type="Proteomes" id="UP000671914"/>
    </source>
</evidence>
<dbReference type="Gene3D" id="3.40.630.190">
    <property type="entry name" value="LCP protein"/>
    <property type="match status" value="1"/>
</dbReference>
<feature type="transmembrane region" description="Helical" evidence="3">
    <location>
        <begin position="12"/>
        <end position="39"/>
    </location>
</feature>
<feature type="domain" description="Cell envelope-related transcriptional attenuator" evidence="4">
    <location>
        <begin position="97"/>
        <end position="254"/>
    </location>
</feature>
<reference evidence="5" key="1">
    <citation type="submission" date="2021-03" db="EMBL/GenBank/DDBJ databases">
        <title>Agromyces archimandritus sp. nov., isolated from the cockroach Archimandrita tessellata.</title>
        <authorList>
            <person name="Guzman J."/>
            <person name="Ortuzar M."/>
            <person name="Poehlein A."/>
            <person name="Daniel R."/>
            <person name="Trujillo M."/>
            <person name="Vilcinskas A."/>
        </authorList>
    </citation>
    <scope>NUCLEOTIDE SEQUENCE</scope>
    <source>
        <strain evidence="5">G127AT</strain>
    </source>
</reference>
<evidence type="ECO:0000313" key="5">
    <source>
        <dbReference type="EMBL" id="QTX03563.1"/>
    </source>
</evidence>
<dbReference type="PANTHER" id="PTHR33392">
    <property type="entry name" value="POLYISOPRENYL-TEICHOIC ACID--PEPTIDOGLYCAN TEICHOIC ACID TRANSFERASE TAGU"/>
    <property type="match status" value="1"/>
</dbReference>
<dbReference type="KEGG" id="aarc:G127AT_09380"/>
<evidence type="ECO:0000259" key="4">
    <source>
        <dbReference type="Pfam" id="PF03816"/>
    </source>
</evidence>
<evidence type="ECO:0000256" key="1">
    <source>
        <dbReference type="ARBA" id="ARBA00006068"/>
    </source>
</evidence>
<evidence type="ECO:0000256" key="2">
    <source>
        <dbReference type="SAM" id="MobiDB-lite"/>
    </source>
</evidence>
<dbReference type="Pfam" id="PF03816">
    <property type="entry name" value="LytR_cpsA_psr"/>
    <property type="match status" value="1"/>
</dbReference>
<keyword evidence="6" id="KW-1185">Reference proteome</keyword>
<keyword evidence="3" id="KW-0472">Membrane</keyword>
<evidence type="ECO:0000256" key="3">
    <source>
        <dbReference type="SAM" id="Phobius"/>
    </source>
</evidence>
<name>A0A975IMJ5_9MICO</name>
<dbReference type="AlphaFoldDB" id="A0A975IMJ5"/>
<dbReference type="PANTHER" id="PTHR33392:SF6">
    <property type="entry name" value="POLYISOPRENYL-TEICHOIC ACID--PEPTIDOGLYCAN TEICHOIC ACID TRANSFERASE TAGU"/>
    <property type="match status" value="1"/>
</dbReference>
<dbReference type="EMBL" id="CP071696">
    <property type="protein sequence ID" value="QTX03563.1"/>
    <property type="molecule type" value="Genomic_DNA"/>
</dbReference>
<organism evidence="5 6">
    <name type="scientific">Agromyces archimandritae</name>
    <dbReference type="NCBI Taxonomy" id="2781962"/>
    <lineage>
        <taxon>Bacteria</taxon>
        <taxon>Bacillati</taxon>
        <taxon>Actinomycetota</taxon>
        <taxon>Actinomycetes</taxon>
        <taxon>Micrococcales</taxon>
        <taxon>Microbacteriaceae</taxon>
        <taxon>Agromyces</taxon>
    </lineage>
</organism>
<feature type="compositionally biased region" description="Polar residues" evidence="2">
    <location>
        <begin position="417"/>
        <end position="439"/>
    </location>
</feature>
<dbReference type="InterPro" id="IPR050922">
    <property type="entry name" value="LytR/CpsA/Psr_CW_biosynth"/>
</dbReference>
<keyword evidence="3" id="KW-0812">Transmembrane</keyword>
<comment type="similarity">
    <text evidence="1">Belongs to the LytR/CpsA/Psr (LCP) family.</text>
</comment>
<keyword evidence="3" id="KW-1133">Transmembrane helix</keyword>
<dbReference type="NCBIfam" id="TIGR00350">
    <property type="entry name" value="lytR_cpsA_psr"/>
    <property type="match status" value="1"/>
</dbReference>
<dbReference type="RefSeq" id="WP_210896284.1">
    <property type="nucleotide sequence ID" value="NZ_CP071696.1"/>
</dbReference>
<sequence>MRHGRLPGRGGFAAAVRVTASIAAVAVVSVGAVGAYAAIDLFAGVGPGLELGSEHLLDDVPDIGAMEGGLNFLLVGSDKRPEDGSFGDADVDSGVLNDVTMLLHISQDHSHVEVVSFPRDMYVDVPECPDPREDGEMLDEQWGVLLNSVFSHGGFGCVARTIEELTGVQIPVGGIVEFEGVAALAEAVGGVEVCVSEPIDDPDANLVLAAGMQKISGYEALGFLRTRHGVADGSDLGRIANQQSFLASLMRTLKSDGTLGDPVKLYSIAKAVTKNMQLSERLRDPGTLIPIALALADTDLSKIAFIQYPTVYAYDGVHVEPAESAEEVNAALVADRPVLLDPDALSNASFGTVDPTRPTTDPPDGSSDASGEPGGDASNASDGSGASDGSDASDGSTADEGDGDAPAGVETPEPTVSLPSDVTGQDATQLRCTAASTGW</sequence>
<feature type="compositionally biased region" description="Low complexity" evidence="2">
    <location>
        <begin position="351"/>
        <end position="396"/>
    </location>
</feature>
<feature type="region of interest" description="Disordered" evidence="2">
    <location>
        <begin position="345"/>
        <end position="439"/>
    </location>
</feature>